<accession>A0ABU6YRB6</accession>
<reference evidence="2 3" key="1">
    <citation type="journal article" date="2023" name="Plants (Basel)">
        <title>Bridging the Gap: Combining Genomics and Transcriptomics Approaches to Understand Stylosanthes scabra, an Orphan Legume from the Brazilian Caatinga.</title>
        <authorList>
            <person name="Ferreira-Neto J.R.C."/>
            <person name="da Silva M.D."/>
            <person name="Binneck E."/>
            <person name="de Melo N.F."/>
            <person name="da Silva R.H."/>
            <person name="de Melo A.L.T.M."/>
            <person name="Pandolfi V."/>
            <person name="Bustamante F.O."/>
            <person name="Brasileiro-Vidal A.C."/>
            <person name="Benko-Iseppon A.M."/>
        </authorList>
    </citation>
    <scope>NUCLEOTIDE SEQUENCE [LARGE SCALE GENOMIC DNA]</scope>
    <source>
        <tissue evidence="2">Leaves</tissue>
    </source>
</reference>
<evidence type="ECO:0000313" key="3">
    <source>
        <dbReference type="Proteomes" id="UP001341840"/>
    </source>
</evidence>
<name>A0ABU6YRB6_9FABA</name>
<protein>
    <recommendedName>
        <fullName evidence="4">DUF4283 domain-containing protein</fullName>
    </recommendedName>
</protein>
<evidence type="ECO:0000256" key="1">
    <source>
        <dbReference type="SAM" id="MobiDB-lite"/>
    </source>
</evidence>
<comment type="caution">
    <text evidence="2">The sequence shown here is derived from an EMBL/GenBank/DDBJ whole genome shotgun (WGS) entry which is preliminary data.</text>
</comment>
<evidence type="ECO:0008006" key="4">
    <source>
        <dbReference type="Google" id="ProtNLM"/>
    </source>
</evidence>
<organism evidence="2 3">
    <name type="scientific">Stylosanthes scabra</name>
    <dbReference type="NCBI Taxonomy" id="79078"/>
    <lineage>
        <taxon>Eukaryota</taxon>
        <taxon>Viridiplantae</taxon>
        <taxon>Streptophyta</taxon>
        <taxon>Embryophyta</taxon>
        <taxon>Tracheophyta</taxon>
        <taxon>Spermatophyta</taxon>
        <taxon>Magnoliopsida</taxon>
        <taxon>eudicotyledons</taxon>
        <taxon>Gunneridae</taxon>
        <taxon>Pentapetalae</taxon>
        <taxon>rosids</taxon>
        <taxon>fabids</taxon>
        <taxon>Fabales</taxon>
        <taxon>Fabaceae</taxon>
        <taxon>Papilionoideae</taxon>
        <taxon>50 kb inversion clade</taxon>
        <taxon>dalbergioids sensu lato</taxon>
        <taxon>Dalbergieae</taxon>
        <taxon>Pterocarpus clade</taxon>
        <taxon>Stylosanthes</taxon>
    </lineage>
</organism>
<keyword evidence="3" id="KW-1185">Reference proteome</keyword>
<proteinExistence type="predicted"/>
<feature type="region of interest" description="Disordered" evidence="1">
    <location>
        <begin position="157"/>
        <end position="181"/>
    </location>
</feature>
<dbReference type="EMBL" id="JASCZI010242693">
    <property type="protein sequence ID" value="MED6211829.1"/>
    <property type="molecule type" value="Genomic_DNA"/>
</dbReference>
<evidence type="ECO:0000313" key="2">
    <source>
        <dbReference type="EMBL" id="MED6211829.1"/>
    </source>
</evidence>
<gene>
    <name evidence="2" type="ORF">PIB30_077339</name>
</gene>
<sequence length="246" mass="27369">MGMWRNPKEVAITEVGRNRVLISFNDHEKGSQMLNRGLWTVDANVWSASVSHVQKHNNAYWEELCSSSTVSLCARFSLLCRRFGLSSPSLSPLSLRRESNEHCPISRRRRTRCHAPPEVDCLPHQSCSCRHLSASFCPPSRRIASSSPLLLSSSQLQESNEPRFVPRSHSTHPHAPPEGPCSTLFDFSPEVSVAVRFVARSTLQTAPHHRSFPFPPDGSATIGSAYTVHGPDRATCSPLIRLHDPD</sequence>
<dbReference type="Proteomes" id="UP001341840">
    <property type="component" value="Unassembled WGS sequence"/>
</dbReference>